<dbReference type="AlphaFoldDB" id="A0A154WG28"/>
<evidence type="ECO:0000313" key="2">
    <source>
        <dbReference type="Proteomes" id="UP000076400"/>
    </source>
</evidence>
<reference evidence="1 2" key="1">
    <citation type="submission" date="2015-12" db="EMBL/GenBank/DDBJ databases">
        <title>Genome sequence of Oceanibaculum pacificum MCCC 1A02656.</title>
        <authorList>
            <person name="Lu L."/>
            <person name="Lai Q."/>
            <person name="Shao Z."/>
            <person name="Qian P."/>
        </authorList>
    </citation>
    <scope>NUCLEOTIDE SEQUENCE [LARGE SCALE GENOMIC DNA]</scope>
    <source>
        <strain evidence="1 2">MCCC 1A02656</strain>
    </source>
</reference>
<dbReference type="STRING" id="580166.AUP43_16345"/>
<dbReference type="Proteomes" id="UP000076400">
    <property type="component" value="Unassembled WGS sequence"/>
</dbReference>
<keyword evidence="2" id="KW-1185">Reference proteome</keyword>
<dbReference type="RefSeq" id="WP_036851114.1">
    <property type="nucleotide sequence ID" value="NZ_LPXN01000023.1"/>
</dbReference>
<dbReference type="OrthoDB" id="8478885at2"/>
<proteinExistence type="predicted"/>
<protein>
    <submittedName>
        <fullName evidence="1">Uncharacterized protein</fullName>
    </submittedName>
</protein>
<evidence type="ECO:0000313" key="1">
    <source>
        <dbReference type="EMBL" id="KZD12480.1"/>
    </source>
</evidence>
<gene>
    <name evidence="1" type="ORF">AUP43_16345</name>
</gene>
<sequence>MVVKLTQKQADYLETFGNLEDEINKKRALCHITRFGYGYNWIGGDKCPSSAFECYEQLKMVEAVINGYEVIEPKFKFYNFSDSSGGTALYYAGQSKQLTKFEQDALEVKEGSEEYKALLALGFVEEEV</sequence>
<name>A0A154WG28_9PROT</name>
<accession>A0A154WG28</accession>
<comment type="caution">
    <text evidence="1">The sequence shown here is derived from an EMBL/GenBank/DDBJ whole genome shotgun (WGS) entry which is preliminary data.</text>
</comment>
<organism evidence="1 2">
    <name type="scientific">Oceanibaculum pacificum</name>
    <dbReference type="NCBI Taxonomy" id="580166"/>
    <lineage>
        <taxon>Bacteria</taxon>
        <taxon>Pseudomonadati</taxon>
        <taxon>Pseudomonadota</taxon>
        <taxon>Alphaproteobacteria</taxon>
        <taxon>Rhodospirillales</taxon>
        <taxon>Oceanibaculaceae</taxon>
        <taxon>Oceanibaculum</taxon>
    </lineage>
</organism>
<dbReference type="EMBL" id="LPXN01000023">
    <property type="protein sequence ID" value="KZD12480.1"/>
    <property type="molecule type" value="Genomic_DNA"/>
</dbReference>